<evidence type="ECO:0000313" key="3">
    <source>
        <dbReference type="EMBL" id="CCF76136.1"/>
    </source>
</evidence>
<dbReference type="Gene3D" id="1.25.10.10">
    <property type="entry name" value="Leucine-rich Repeat Variant"/>
    <property type="match status" value="1"/>
</dbReference>
<dbReference type="InterPro" id="IPR016024">
    <property type="entry name" value="ARM-type_fold"/>
</dbReference>
<dbReference type="EMBL" id="LN871599">
    <property type="protein sequence ID" value="CCF76136.1"/>
    <property type="molecule type" value="Genomic_DNA"/>
</dbReference>
<reference evidence="3 4" key="3">
    <citation type="journal article" date="2016" name="Sci. Rep.">
        <title>Genome-wide diversity and gene expression profiling of Babesia microti isolates identify polymorphic genes that mediate host-pathogen interactions.</title>
        <authorList>
            <person name="Silva J.C."/>
            <person name="Cornillot E."/>
            <person name="McCracken C."/>
            <person name="Usmani-Brown S."/>
            <person name="Dwivedi A."/>
            <person name="Ifeonu O.O."/>
            <person name="Crabtree J."/>
            <person name="Gotia H.T."/>
            <person name="Virji A.Z."/>
            <person name="Reynes C."/>
            <person name="Colinge J."/>
            <person name="Kumar V."/>
            <person name="Lawres L."/>
            <person name="Pazzi J.E."/>
            <person name="Pablo J.V."/>
            <person name="Hung C."/>
            <person name="Brancato J."/>
            <person name="Kumari P."/>
            <person name="Orvis J."/>
            <person name="Tretina K."/>
            <person name="Chibucos M."/>
            <person name="Ott S."/>
            <person name="Sadzewicz L."/>
            <person name="Sengamalay N."/>
            <person name="Shetty A.C."/>
            <person name="Su Q."/>
            <person name="Tallon L."/>
            <person name="Fraser C.M."/>
            <person name="Frutos R."/>
            <person name="Molina D.M."/>
            <person name="Krause P.J."/>
            <person name="Ben Mamoun C."/>
        </authorList>
    </citation>
    <scope>NUCLEOTIDE SEQUENCE [LARGE SCALE GENOMIC DNA]</scope>
    <source>
        <strain evidence="3 4">RI</strain>
    </source>
</reference>
<dbReference type="Proteomes" id="UP000002899">
    <property type="component" value="Chromosome IV"/>
</dbReference>
<comment type="similarity">
    <text evidence="1">Belongs to the phosphatase 2A regulatory subunit.</text>
</comment>
<dbReference type="PANTHER" id="PTHR10257">
    <property type="entry name" value="SERINE/THREONINE PROTEIN PHOSPHATASE 2A PP2A REGULATORY SUBUNIT B"/>
    <property type="match status" value="1"/>
</dbReference>
<dbReference type="OrthoDB" id="10264446at2759"/>
<evidence type="ECO:0000256" key="1">
    <source>
        <dbReference type="PIRNR" id="PIRNR028043"/>
    </source>
</evidence>
<dbReference type="GO" id="GO:0000159">
    <property type="term" value="C:protein phosphatase type 2A complex"/>
    <property type="evidence" value="ECO:0007669"/>
    <property type="project" value="UniProtKB-UniRule"/>
</dbReference>
<dbReference type="SUPFAM" id="SSF48371">
    <property type="entry name" value="ARM repeat"/>
    <property type="match status" value="1"/>
</dbReference>
<sequence>MRLFRSVKGKKSDDSSNTSSSSDSSPNSDIPLRSSSFILQSVAHLFSKKLSLDDSYSSTHVESQSNPDDLSINCTNTSSQHSKIATDVTFTNIDASSKSKNVLDTTQYKGTIPTTQQNLSIDVQPDKPFHKGFRQRLRFSPKRFIDKSANASSSPKHSNASSSNPPQPTSPDKSSKPKKQDNPAFPSSNSTTTSTNLDVSGEKQDITEDKMHLLEPTKKMGPSDIDKDSKRIITLFTSLPPLKDAHISIRAELFQKKLIACQTLVDFSPDGHNQRVIELKRQTLLEIIEYISTYRNAINGRVLQDVIDMVSANVFRTLPKVTQFQNFYYDSDDDDPILERAWPHLQIVYDAFLRVIVSNEISTKVAKNAIDKSFVLQLLEMFSSGDQRERDYLKTILHRIYGKIMSLRNFIRKAMGNIFANFTYETESHYGIAELLEILGSIINGFALPLKEEHKLYLEKTLTPLHKPKSLAAYHSALVHCMIQYIEKDRTLAPMILTSILDYWPRTNTCKELLFLNELEEVLCLTEISELKTVITPLSKRIALCISSQHFQVSERILYVWNNERVARLLTSYKEIIYPNILPALYANSTLHWNVAVRELASNVSKILSDHDPALFMQYRDCNASSKSDFSASDWDFFEKSYLQR</sequence>
<organism evidence="3 4">
    <name type="scientific">Babesia microti (strain RI)</name>
    <dbReference type="NCBI Taxonomy" id="1133968"/>
    <lineage>
        <taxon>Eukaryota</taxon>
        <taxon>Sar</taxon>
        <taxon>Alveolata</taxon>
        <taxon>Apicomplexa</taxon>
        <taxon>Aconoidasida</taxon>
        <taxon>Piroplasmida</taxon>
        <taxon>Babesiidae</taxon>
        <taxon>Babesia</taxon>
    </lineage>
</organism>
<dbReference type="PIRSF" id="PIRSF028043">
    <property type="entry name" value="PP2A_B56"/>
    <property type="match status" value="1"/>
</dbReference>
<feature type="compositionally biased region" description="Low complexity" evidence="2">
    <location>
        <begin position="15"/>
        <end position="29"/>
    </location>
</feature>
<gene>
    <name evidence="3" type="ORF">BmR1_04g09845</name>
</gene>
<keyword evidence="4" id="KW-1185">Reference proteome</keyword>
<dbReference type="RefSeq" id="XP_012650544.1">
    <property type="nucleotide sequence ID" value="XM_012795090.1"/>
</dbReference>
<dbReference type="Pfam" id="PF01603">
    <property type="entry name" value="B56"/>
    <property type="match status" value="1"/>
</dbReference>
<feature type="compositionally biased region" description="Basic and acidic residues" evidence="2">
    <location>
        <begin position="200"/>
        <end position="218"/>
    </location>
</feature>
<dbReference type="AlphaFoldDB" id="I7IT90"/>
<reference evidence="3 4" key="1">
    <citation type="journal article" date="2012" name="Nucleic Acids Res.">
        <title>Sequencing of the smallest Apicomplexan genome from the human pathogen Babesia microti.</title>
        <authorList>
            <person name="Cornillot E."/>
            <person name="Hadj-Kaddour K."/>
            <person name="Dassouli A."/>
            <person name="Noel B."/>
            <person name="Ranwez V."/>
            <person name="Vacherie B."/>
            <person name="Augagneur Y."/>
            <person name="Bres V."/>
            <person name="Duclos A."/>
            <person name="Randazzo S."/>
            <person name="Carcy B."/>
            <person name="Debierre-Grockiego F."/>
            <person name="Delbecq S."/>
            <person name="Moubri-Menage K."/>
            <person name="Shams-Eldin H."/>
            <person name="Usmani-Brown S."/>
            <person name="Bringaud F."/>
            <person name="Wincker P."/>
            <person name="Vivares C.P."/>
            <person name="Schwarz R.T."/>
            <person name="Schetters T.P."/>
            <person name="Krause P.J."/>
            <person name="Gorenflot A."/>
            <person name="Berry V."/>
            <person name="Barbe V."/>
            <person name="Ben Mamoun C."/>
        </authorList>
    </citation>
    <scope>NUCLEOTIDE SEQUENCE [LARGE SCALE GENOMIC DNA]</scope>
    <source>
        <strain evidence="3 4">RI</strain>
    </source>
</reference>
<evidence type="ECO:0000256" key="2">
    <source>
        <dbReference type="SAM" id="MobiDB-lite"/>
    </source>
</evidence>
<dbReference type="PANTHER" id="PTHR10257:SF3">
    <property type="entry name" value="SERINE_THREONINE-PROTEIN PHOSPHATASE 2A 56 KDA REGULATORY SUBUNIT GAMMA ISOFORM"/>
    <property type="match status" value="1"/>
</dbReference>
<dbReference type="KEGG" id="bmic:BmR1_04g09845"/>
<feature type="region of interest" description="Disordered" evidence="2">
    <location>
        <begin position="1"/>
        <end position="30"/>
    </location>
</feature>
<dbReference type="InterPro" id="IPR011989">
    <property type="entry name" value="ARM-like"/>
</dbReference>
<dbReference type="InterPro" id="IPR002554">
    <property type="entry name" value="PP2A_B56"/>
</dbReference>
<dbReference type="GO" id="GO:0019888">
    <property type="term" value="F:protein phosphatase regulator activity"/>
    <property type="evidence" value="ECO:0007669"/>
    <property type="project" value="UniProtKB-UniRule"/>
</dbReference>
<feature type="compositionally biased region" description="Low complexity" evidence="2">
    <location>
        <begin position="147"/>
        <end position="164"/>
    </location>
</feature>
<protein>
    <recommendedName>
        <fullName evidence="1">Serine/threonine protein phosphatase 2A regulatory subunit</fullName>
    </recommendedName>
</protein>
<feature type="region of interest" description="Disordered" evidence="2">
    <location>
        <begin position="147"/>
        <end position="226"/>
    </location>
</feature>
<dbReference type="GeneID" id="24426593"/>
<dbReference type="VEuPathDB" id="PiroplasmaDB:BmR1_04g09845"/>
<dbReference type="FunFam" id="1.25.10.10:FF:000331">
    <property type="entry name" value="Phosphoprotein phosphatase, putative"/>
    <property type="match status" value="1"/>
</dbReference>
<name>I7IT90_BABMR</name>
<accession>I7IT90</accession>
<proteinExistence type="inferred from homology"/>
<feature type="compositionally biased region" description="Low complexity" evidence="2">
    <location>
        <begin position="187"/>
        <end position="196"/>
    </location>
</feature>
<reference evidence="3 4" key="2">
    <citation type="journal article" date="2013" name="PLoS ONE">
        <title>Whole genome mapping and re-organization of the nuclear and mitochondrial genomes of Babesia microti isolates.</title>
        <authorList>
            <person name="Cornillot E."/>
            <person name="Dassouli A."/>
            <person name="Garg A."/>
            <person name="Pachikara N."/>
            <person name="Randazzo S."/>
            <person name="Depoix D."/>
            <person name="Carcy B."/>
            <person name="Delbecq S."/>
            <person name="Frutos R."/>
            <person name="Silva J.C."/>
            <person name="Sutton R."/>
            <person name="Krause P.J."/>
            <person name="Mamoun C.B."/>
        </authorList>
    </citation>
    <scope>NUCLEOTIDE SEQUENCE [LARGE SCALE GENOMIC DNA]</scope>
    <source>
        <strain evidence="3 4">RI</strain>
    </source>
</reference>
<evidence type="ECO:0000313" key="4">
    <source>
        <dbReference type="Proteomes" id="UP000002899"/>
    </source>
</evidence>
<dbReference type="GO" id="GO:0007165">
    <property type="term" value="P:signal transduction"/>
    <property type="evidence" value="ECO:0007669"/>
    <property type="project" value="InterPro"/>
</dbReference>